<keyword evidence="2" id="KW-1185">Reference proteome</keyword>
<proteinExistence type="predicted"/>
<protein>
    <submittedName>
        <fullName evidence="1">Uncharacterized protein</fullName>
    </submittedName>
</protein>
<name>A0A6A5RHT1_9PLEO</name>
<evidence type="ECO:0000313" key="2">
    <source>
        <dbReference type="Proteomes" id="UP000800082"/>
    </source>
</evidence>
<dbReference type="EMBL" id="ML978973">
    <property type="protein sequence ID" value="KAF1927119.1"/>
    <property type="molecule type" value="Genomic_DNA"/>
</dbReference>
<accession>A0A6A5RHT1</accession>
<reference evidence="1" key="1">
    <citation type="journal article" date="2020" name="Stud. Mycol.">
        <title>101 Dothideomycetes genomes: a test case for predicting lifestyles and emergence of pathogens.</title>
        <authorList>
            <person name="Haridas S."/>
            <person name="Albert R."/>
            <person name="Binder M."/>
            <person name="Bloem J."/>
            <person name="Labutti K."/>
            <person name="Salamov A."/>
            <person name="Andreopoulos B."/>
            <person name="Baker S."/>
            <person name="Barry K."/>
            <person name="Bills G."/>
            <person name="Bluhm B."/>
            <person name="Cannon C."/>
            <person name="Castanera R."/>
            <person name="Culley D."/>
            <person name="Daum C."/>
            <person name="Ezra D."/>
            <person name="Gonzalez J."/>
            <person name="Henrissat B."/>
            <person name="Kuo A."/>
            <person name="Liang C."/>
            <person name="Lipzen A."/>
            <person name="Lutzoni F."/>
            <person name="Magnuson J."/>
            <person name="Mondo S."/>
            <person name="Nolan M."/>
            <person name="Ohm R."/>
            <person name="Pangilinan J."/>
            <person name="Park H.-J."/>
            <person name="Ramirez L."/>
            <person name="Alfaro M."/>
            <person name="Sun H."/>
            <person name="Tritt A."/>
            <person name="Yoshinaga Y."/>
            <person name="Zwiers L.-H."/>
            <person name="Turgeon B."/>
            <person name="Goodwin S."/>
            <person name="Spatafora J."/>
            <person name="Crous P."/>
            <person name="Grigoriev I."/>
        </authorList>
    </citation>
    <scope>NUCLEOTIDE SEQUENCE</scope>
    <source>
        <strain evidence="1">CBS 183.55</strain>
    </source>
</reference>
<sequence>MHHHPRLTTSLRQRRDFIAASCSRLTSLTPRRTGANFCWSMGPPITSCSASRSNANLRPSCFQQSFSFPLFPHDRCPSSRPIVSAHKLNCNSALSPQRTAPHLLSVHWHLNLFPAFRVCQH</sequence>
<gene>
    <name evidence="1" type="ORF">M421DRAFT_181994</name>
</gene>
<dbReference type="GeneID" id="54345547"/>
<organism evidence="1 2">
    <name type="scientific">Didymella exigua CBS 183.55</name>
    <dbReference type="NCBI Taxonomy" id="1150837"/>
    <lineage>
        <taxon>Eukaryota</taxon>
        <taxon>Fungi</taxon>
        <taxon>Dikarya</taxon>
        <taxon>Ascomycota</taxon>
        <taxon>Pezizomycotina</taxon>
        <taxon>Dothideomycetes</taxon>
        <taxon>Pleosporomycetidae</taxon>
        <taxon>Pleosporales</taxon>
        <taxon>Pleosporineae</taxon>
        <taxon>Didymellaceae</taxon>
        <taxon>Didymella</taxon>
    </lineage>
</organism>
<dbReference type="RefSeq" id="XP_033447371.1">
    <property type="nucleotide sequence ID" value="XM_033587900.1"/>
</dbReference>
<dbReference type="Proteomes" id="UP000800082">
    <property type="component" value="Unassembled WGS sequence"/>
</dbReference>
<evidence type="ECO:0000313" key="1">
    <source>
        <dbReference type="EMBL" id="KAF1927119.1"/>
    </source>
</evidence>
<dbReference type="AlphaFoldDB" id="A0A6A5RHT1"/>